<keyword evidence="2" id="KW-1185">Reference proteome</keyword>
<dbReference type="Pfam" id="PF06763">
    <property type="entry name" value="Minor_tail_Z"/>
    <property type="match status" value="1"/>
</dbReference>
<name>A0ABR7HGT2_9FIRM</name>
<comment type="caution">
    <text evidence="1">The sequence shown here is derived from an EMBL/GenBank/DDBJ whole genome shotgun (WGS) entry which is preliminary data.</text>
</comment>
<reference evidence="1 2" key="1">
    <citation type="submission" date="2020-08" db="EMBL/GenBank/DDBJ databases">
        <title>Genome public.</title>
        <authorList>
            <person name="Liu C."/>
            <person name="Sun Q."/>
        </authorList>
    </citation>
    <scope>NUCLEOTIDE SEQUENCE [LARGE SCALE GENOMIC DNA]</scope>
    <source>
        <strain evidence="1 2">NSJ-66</strain>
    </source>
</reference>
<dbReference type="EMBL" id="JACOPB010000034">
    <property type="protein sequence ID" value="MBC5712399.1"/>
    <property type="molecule type" value="Genomic_DNA"/>
</dbReference>
<dbReference type="Proteomes" id="UP000634672">
    <property type="component" value="Unassembled WGS sequence"/>
</dbReference>
<dbReference type="InterPro" id="IPR010633">
    <property type="entry name" value="Phage_lambda_GpZ"/>
</dbReference>
<evidence type="ECO:0000313" key="2">
    <source>
        <dbReference type="Proteomes" id="UP000634672"/>
    </source>
</evidence>
<accession>A0ABR7HGT2</accession>
<gene>
    <name evidence="1" type="ORF">H8S75_31350</name>
</gene>
<proteinExistence type="predicted"/>
<organism evidence="1 2">
    <name type="scientific">Hungatella hominis</name>
    <dbReference type="NCBI Taxonomy" id="2763050"/>
    <lineage>
        <taxon>Bacteria</taxon>
        <taxon>Bacillati</taxon>
        <taxon>Bacillota</taxon>
        <taxon>Clostridia</taxon>
        <taxon>Lachnospirales</taxon>
        <taxon>Lachnospiraceae</taxon>
        <taxon>Hungatella</taxon>
    </lineage>
</organism>
<protein>
    <submittedName>
        <fullName evidence="1">Phage tail protein</fullName>
    </submittedName>
</protein>
<evidence type="ECO:0000313" key="1">
    <source>
        <dbReference type="EMBL" id="MBC5712399.1"/>
    </source>
</evidence>
<dbReference type="RefSeq" id="WP_187024819.1">
    <property type="nucleotide sequence ID" value="NZ_JACOPB010000034.1"/>
</dbReference>
<sequence>MSVTIQMQIPDELIKGIEQKLDGIKKPESVIKTVVNNTAKQTQKLLVQKASKVYAGEAARKSKVLAASPVQKATTGSQTATIRFKSPVHEIKEFHVSSLQISKTYYRKNGQRGKKNIKGNVLSGRSKVLENAFVVQFKNGHISVVSRIPGTHMKSNPKKEKLRKLLSPSYKVMIGSERVFGESSDAIGAIMHNEAEKVLEKILGGKGD</sequence>